<dbReference type="AlphaFoldDB" id="A0A3T0HYR2"/>
<evidence type="ECO:0000313" key="1">
    <source>
        <dbReference type="EMBL" id="AZU62255.1"/>
    </source>
</evidence>
<reference evidence="1 2" key="1">
    <citation type="submission" date="2017-07" db="EMBL/GenBank/DDBJ databases">
        <title>The complete genome sequence of Bacillus mesonae strain H20-5, an efficient strain improving plant abiotic stress resistance.</title>
        <authorList>
            <person name="Kim S.Y."/>
            <person name="Song H."/>
            <person name="Sang M.K."/>
            <person name="Weon H.-Y."/>
            <person name="Song J."/>
        </authorList>
    </citation>
    <scope>NUCLEOTIDE SEQUENCE [LARGE SCALE GENOMIC DNA]</scope>
    <source>
        <strain evidence="1 2">H20-5</strain>
    </source>
</reference>
<dbReference type="KEGG" id="nmk:CHR53_13710"/>
<accession>A0A3T0HYR2</accession>
<dbReference type="OrthoDB" id="2360619at2"/>
<protein>
    <submittedName>
        <fullName evidence="1">Uncharacterized protein</fullName>
    </submittedName>
</protein>
<dbReference type="STRING" id="1193713.GCA_001636315_05179"/>
<sequence length="160" mass="18682">MLTFEEKLAIIEEFSELERVDVSLGRVNFQYNDSAFDKKNVVYHLHPNGNGFVYAGRLTNYETDQKGMVNIRDFSAKELQQILRESINSLSAVENSRSTEEEVIIGDSLEERWTNESNEVLLLVNEDEIWNIYFGLNLEETFDTREEAEIFLVEEGFRRV</sequence>
<proteinExistence type="predicted"/>
<dbReference type="EMBL" id="CP022572">
    <property type="protein sequence ID" value="AZU62255.1"/>
    <property type="molecule type" value="Genomic_DNA"/>
</dbReference>
<dbReference type="RefSeq" id="WP_127486980.1">
    <property type="nucleotide sequence ID" value="NZ_CP022572.1"/>
</dbReference>
<dbReference type="Proteomes" id="UP000282892">
    <property type="component" value="Chromosome"/>
</dbReference>
<gene>
    <name evidence="1" type="ORF">CHR53_13710</name>
</gene>
<organism evidence="1 2">
    <name type="scientific">Neobacillus mesonae</name>
    <dbReference type="NCBI Taxonomy" id="1193713"/>
    <lineage>
        <taxon>Bacteria</taxon>
        <taxon>Bacillati</taxon>
        <taxon>Bacillota</taxon>
        <taxon>Bacilli</taxon>
        <taxon>Bacillales</taxon>
        <taxon>Bacillaceae</taxon>
        <taxon>Neobacillus</taxon>
    </lineage>
</organism>
<name>A0A3T0HYR2_9BACI</name>
<evidence type="ECO:0000313" key="2">
    <source>
        <dbReference type="Proteomes" id="UP000282892"/>
    </source>
</evidence>
<keyword evidence="2" id="KW-1185">Reference proteome</keyword>